<reference evidence="1 3" key="1">
    <citation type="journal article" date="2019" name="Nat. Ecol. Evol.">
        <title>Megaphylogeny resolves global patterns of mushroom evolution.</title>
        <authorList>
            <person name="Varga T."/>
            <person name="Krizsan K."/>
            <person name="Foldi C."/>
            <person name="Dima B."/>
            <person name="Sanchez-Garcia M."/>
            <person name="Sanchez-Ramirez S."/>
            <person name="Szollosi G.J."/>
            <person name="Szarkandi J.G."/>
            <person name="Papp V."/>
            <person name="Albert L."/>
            <person name="Andreopoulos W."/>
            <person name="Angelini C."/>
            <person name="Antonin V."/>
            <person name="Barry K.W."/>
            <person name="Bougher N.L."/>
            <person name="Buchanan P."/>
            <person name="Buyck B."/>
            <person name="Bense V."/>
            <person name="Catcheside P."/>
            <person name="Chovatia M."/>
            <person name="Cooper J."/>
            <person name="Damon W."/>
            <person name="Desjardin D."/>
            <person name="Finy P."/>
            <person name="Geml J."/>
            <person name="Haridas S."/>
            <person name="Hughes K."/>
            <person name="Justo A."/>
            <person name="Karasinski D."/>
            <person name="Kautmanova I."/>
            <person name="Kiss B."/>
            <person name="Kocsube S."/>
            <person name="Kotiranta H."/>
            <person name="LaButti K.M."/>
            <person name="Lechner B.E."/>
            <person name="Liimatainen K."/>
            <person name="Lipzen A."/>
            <person name="Lukacs Z."/>
            <person name="Mihaltcheva S."/>
            <person name="Morgado L.N."/>
            <person name="Niskanen T."/>
            <person name="Noordeloos M.E."/>
            <person name="Ohm R.A."/>
            <person name="Ortiz-Santana B."/>
            <person name="Ovrebo C."/>
            <person name="Racz N."/>
            <person name="Riley R."/>
            <person name="Savchenko A."/>
            <person name="Shiryaev A."/>
            <person name="Soop K."/>
            <person name="Spirin V."/>
            <person name="Szebenyi C."/>
            <person name="Tomsovsky M."/>
            <person name="Tulloss R.E."/>
            <person name="Uehling J."/>
            <person name="Grigoriev I.V."/>
            <person name="Vagvolgyi C."/>
            <person name="Papp T."/>
            <person name="Martin F.M."/>
            <person name="Miettinen O."/>
            <person name="Hibbett D.S."/>
            <person name="Nagy L.G."/>
        </authorList>
    </citation>
    <scope>NUCLEOTIDE SEQUENCE [LARGE SCALE GENOMIC DNA]</scope>
    <source>
        <strain evidence="1 3">CBS 962.96</strain>
    </source>
</reference>
<proteinExistence type="predicted"/>
<sequence length="54" mass="6405">MDMGDVFQYEKSINRCCYMSFHSARWIISSLRFVIHSKFLHTSILILCSLNPYT</sequence>
<evidence type="ECO:0000313" key="2">
    <source>
        <dbReference type="EMBL" id="THU86776.1"/>
    </source>
</evidence>
<dbReference type="EMBL" id="ML179481">
    <property type="protein sequence ID" value="THU86776.1"/>
    <property type="molecule type" value="Genomic_DNA"/>
</dbReference>
<organism evidence="1 3">
    <name type="scientific">Dendrothele bispora (strain CBS 962.96)</name>
    <dbReference type="NCBI Taxonomy" id="1314807"/>
    <lineage>
        <taxon>Eukaryota</taxon>
        <taxon>Fungi</taxon>
        <taxon>Dikarya</taxon>
        <taxon>Basidiomycota</taxon>
        <taxon>Agaricomycotina</taxon>
        <taxon>Agaricomycetes</taxon>
        <taxon>Agaricomycetidae</taxon>
        <taxon>Agaricales</taxon>
        <taxon>Agaricales incertae sedis</taxon>
        <taxon>Dendrothele</taxon>
    </lineage>
</organism>
<dbReference type="AlphaFoldDB" id="A0A4S8LDQ2"/>
<dbReference type="Proteomes" id="UP000297245">
    <property type="component" value="Unassembled WGS sequence"/>
</dbReference>
<evidence type="ECO:0000313" key="1">
    <source>
        <dbReference type="EMBL" id="THU86773.1"/>
    </source>
</evidence>
<name>A0A4S8LDQ2_DENBC</name>
<protein>
    <submittedName>
        <fullName evidence="1">Uncharacterized protein</fullName>
    </submittedName>
</protein>
<evidence type="ECO:0000313" key="3">
    <source>
        <dbReference type="Proteomes" id="UP000297245"/>
    </source>
</evidence>
<accession>A0A4S8LDQ2</accession>
<keyword evidence="3" id="KW-1185">Reference proteome</keyword>
<dbReference type="EMBL" id="ML179481">
    <property type="protein sequence ID" value="THU86773.1"/>
    <property type="molecule type" value="Genomic_DNA"/>
</dbReference>
<gene>
    <name evidence="1" type="ORF">K435DRAFT_782751</name>
    <name evidence="2" type="ORF">K435DRAFT_782752</name>
</gene>